<proteinExistence type="predicted"/>
<comment type="caution">
    <text evidence="1">The sequence shown here is derived from an EMBL/GenBank/DDBJ whole genome shotgun (WGS) entry which is preliminary data.</text>
</comment>
<protein>
    <recommendedName>
        <fullName evidence="3">TetR family transcriptional regulator</fullName>
    </recommendedName>
</protein>
<sequence length="75" mass="7644">MASASGRPHEWQGALGTGIRSMQASGCADSGIEAERLAGAMVAAIQGGVVVMRSTGTTDHLESALEVMFTQPQPA</sequence>
<dbReference type="EMBL" id="JANLCM010000001">
    <property type="protein sequence ID" value="MCS5718005.1"/>
    <property type="molecule type" value="Genomic_DNA"/>
</dbReference>
<organism evidence="1 2">
    <name type="scientific">Herbiconiux aconitum</name>
    <dbReference type="NCBI Taxonomy" id="2970913"/>
    <lineage>
        <taxon>Bacteria</taxon>
        <taxon>Bacillati</taxon>
        <taxon>Actinomycetota</taxon>
        <taxon>Actinomycetes</taxon>
        <taxon>Micrococcales</taxon>
        <taxon>Microbacteriaceae</taxon>
        <taxon>Herbiconiux</taxon>
    </lineage>
</organism>
<name>A0ABT2GRT4_9MICO</name>
<dbReference type="Gene3D" id="1.10.357.10">
    <property type="entry name" value="Tetracycline Repressor, domain 2"/>
    <property type="match status" value="1"/>
</dbReference>
<dbReference type="RefSeq" id="WP_259506671.1">
    <property type="nucleotide sequence ID" value="NZ_JANLCM010000001.1"/>
</dbReference>
<dbReference type="Proteomes" id="UP001165584">
    <property type="component" value="Unassembled WGS sequence"/>
</dbReference>
<reference evidence="1" key="1">
    <citation type="submission" date="2022-08" db="EMBL/GenBank/DDBJ databases">
        <authorList>
            <person name="Deng Y."/>
            <person name="Han X.-F."/>
            <person name="Zhang Y.-Q."/>
        </authorList>
    </citation>
    <scope>NUCLEOTIDE SEQUENCE</scope>
    <source>
        <strain evidence="1">CPCC 205763</strain>
    </source>
</reference>
<dbReference type="InterPro" id="IPR036271">
    <property type="entry name" value="Tet_transcr_reg_TetR-rel_C_sf"/>
</dbReference>
<evidence type="ECO:0000313" key="1">
    <source>
        <dbReference type="EMBL" id="MCS5718005.1"/>
    </source>
</evidence>
<evidence type="ECO:0008006" key="3">
    <source>
        <dbReference type="Google" id="ProtNLM"/>
    </source>
</evidence>
<gene>
    <name evidence="1" type="ORF">N1027_07625</name>
</gene>
<keyword evidence="2" id="KW-1185">Reference proteome</keyword>
<accession>A0ABT2GRT4</accession>
<evidence type="ECO:0000313" key="2">
    <source>
        <dbReference type="Proteomes" id="UP001165584"/>
    </source>
</evidence>
<dbReference type="SUPFAM" id="SSF48498">
    <property type="entry name" value="Tetracyclin repressor-like, C-terminal domain"/>
    <property type="match status" value="1"/>
</dbReference>